<dbReference type="InterPro" id="IPR016030">
    <property type="entry name" value="CblAdoTrfase-like"/>
</dbReference>
<dbReference type="GO" id="GO:0005737">
    <property type="term" value="C:cytoplasm"/>
    <property type="evidence" value="ECO:0007669"/>
    <property type="project" value="UniProtKB-SubCell"/>
</dbReference>
<gene>
    <name evidence="17" type="ORF">AKJ08_0502</name>
</gene>
<dbReference type="InterPro" id="IPR029499">
    <property type="entry name" value="PduO-typ"/>
</dbReference>
<dbReference type="RefSeq" id="WP_240475417.1">
    <property type="nucleotide sequence ID" value="NZ_CP012332.1"/>
</dbReference>
<keyword evidence="9 15" id="KW-0067">ATP-binding</keyword>
<evidence type="ECO:0000256" key="6">
    <source>
        <dbReference type="ARBA" id="ARBA00022490"/>
    </source>
</evidence>
<evidence type="ECO:0000256" key="1">
    <source>
        <dbReference type="ARBA" id="ARBA00004496"/>
    </source>
</evidence>
<dbReference type="PATRIC" id="fig|1391653.3.peg.520"/>
<evidence type="ECO:0000256" key="13">
    <source>
        <dbReference type="ARBA" id="ARBA00048555"/>
    </source>
</evidence>
<comment type="catalytic activity">
    <reaction evidence="13 15">
        <text>2 cob(II)yrinate a,c diamide + reduced [electron-transfer flavoprotein] + 2 ATP = 2 adenosylcob(III)yrinate a,c-diamide + 2 triphosphate + oxidized [electron-transfer flavoprotein] + 3 H(+)</text>
        <dbReference type="Rhea" id="RHEA:11528"/>
        <dbReference type="Rhea" id="RHEA-COMP:10685"/>
        <dbReference type="Rhea" id="RHEA-COMP:10686"/>
        <dbReference type="ChEBI" id="CHEBI:15378"/>
        <dbReference type="ChEBI" id="CHEBI:18036"/>
        <dbReference type="ChEBI" id="CHEBI:30616"/>
        <dbReference type="ChEBI" id="CHEBI:57692"/>
        <dbReference type="ChEBI" id="CHEBI:58307"/>
        <dbReference type="ChEBI" id="CHEBI:58503"/>
        <dbReference type="ChEBI" id="CHEBI:58537"/>
        <dbReference type="EC" id="2.5.1.17"/>
    </reaction>
</comment>
<dbReference type="UniPathway" id="UPA00148">
    <property type="reaction ID" value="UER00233"/>
</dbReference>
<dbReference type="KEGG" id="vin:AKJ08_0502"/>
<evidence type="ECO:0000256" key="4">
    <source>
        <dbReference type="ARBA" id="ARBA00012454"/>
    </source>
</evidence>
<reference evidence="17 18" key="1">
    <citation type="submission" date="2015-08" db="EMBL/GenBank/DDBJ databases">
        <authorList>
            <person name="Babu N.S."/>
            <person name="Beckwith C.J."/>
            <person name="Beseler K.G."/>
            <person name="Brison A."/>
            <person name="Carone J.V."/>
            <person name="Caskin T.P."/>
            <person name="Diamond M."/>
            <person name="Durham M.E."/>
            <person name="Foxe J.M."/>
            <person name="Go M."/>
            <person name="Henderson B.A."/>
            <person name="Jones I.B."/>
            <person name="McGettigan J.A."/>
            <person name="Micheletti S.J."/>
            <person name="Nasrallah M.E."/>
            <person name="Ortiz D."/>
            <person name="Piller C.R."/>
            <person name="Privatt S.R."/>
            <person name="Schneider S.L."/>
            <person name="Sharp S."/>
            <person name="Smith T.C."/>
            <person name="Stanton J.D."/>
            <person name="Ullery H.E."/>
            <person name="Wilson R.J."/>
            <person name="Serrano M.G."/>
            <person name="Buck G."/>
            <person name="Lee V."/>
            <person name="Wang Y."/>
            <person name="Carvalho R."/>
            <person name="Voegtly L."/>
            <person name="Shi R."/>
            <person name="Duckworth R."/>
            <person name="Johnson A."/>
            <person name="Loviza R."/>
            <person name="Walstead R."/>
            <person name="Shah Z."/>
            <person name="Kiflezghi M."/>
            <person name="Wade K."/>
            <person name="Ball S.L."/>
            <person name="Bradley K.W."/>
            <person name="Asai D.J."/>
            <person name="Bowman C.A."/>
            <person name="Russell D.A."/>
            <person name="Pope W.H."/>
            <person name="Jacobs-Sera D."/>
            <person name="Hendrix R.W."/>
            <person name="Hatfull G.F."/>
        </authorList>
    </citation>
    <scope>NUCLEOTIDE SEQUENCE [LARGE SCALE GENOMIC DNA]</scope>
    <source>
        <strain evidence="17 18">DSM 27710</strain>
    </source>
</reference>
<evidence type="ECO:0000256" key="7">
    <source>
        <dbReference type="ARBA" id="ARBA00022679"/>
    </source>
</evidence>
<comment type="subcellular location">
    <subcellularLocation>
        <location evidence="1">Cytoplasm</location>
    </subcellularLocation>
</comment>
<name>A0A0K1P9B8_9BACT</name>
<dbReference type="SUPFAM" id="SSF89028">
    <property type="entry name" value="Cobalamin adenosyltransferase-like"/>
    <property type="match status" value="1"/>
</dbReference>
<keyword evidence="15" id="KW-0169">Cobalamin biosynthesis</keyword>
<dbReference type="PANTHER" id="PTHR12213">
    <property type="entry name" value="CORRINOID ADENOSYLTRANSFERASE"/>
    <property type="match status" value="1"/>
</dbReference>
<evidence type="ECO:0000256" key="10">
    <source>
        <dbReference type="ARBA" id="ARBA00031529"/>
    </source>
</evidence>
<dbReference type="Pfam" id="PF01923">
    <property type="entry name" value="Cob_adeno_trans"/>
    <property type="match status" value="1"/>
</dbReference>
<dbReference type="STRING" id="1391653.AKJ08_0502"/>
<evidence type="ECO:0000256" key="3">
    <source>
        <dbReference type="ARBA" id="ARBA00007487"/>
    </source>
</evidence>
<evidence type="ECO:0000256" key="11">
    <source>
        <dbReference type="ARBA" id="ARBA00033334"/>
    </source>
</evidence>
<evidence type="ECO:0000313" key="18">
    <source>
        <dbReference type="Proteomes" id="UP000055590"/>
    </source>
</evidence>
<dbReference type="AlphaFoldDB" id="A0A0K1P9B8"/>
<dbReference type="GO" id="GO:0009236">
    <property type="term" value="P:cobalamin biosynthetic process"/>
    <property type="evidence" value="ECO:0007669"/>
    <property type="project" value="UniProtKB-UniRule"/>
</dbReference>
<keyword evidence="18" id="KW-1185">Reference proteome</keyword>
<evidence type="ECO:0000256" key="9">
    <source>
        <dbReference type="ARBA" id="ARBA00022840"/>
    </source>
</evidence>
<dbReference type="GO" id="GO:0008817">
    <property type="term" value="F:corrinoid adenosyltransferase activity"/>
    <property type="evidence" value="ECO:0007669"/>
    <property type="project" value="UniProtKB-UniRule"/>
</dbReference>
<dbReference type="GO" id="GO:0005524">
    <property type="term" value="F:ATP binding"/>
    <property type="evidence" value="ECO:0007669"/>
    <property type="project" value="UniProtKB-UniRule"/>
</dbReference>
<proteinExistence type="inferred from homology"/>
<dbReference type="Gene3D" id="1.20.1200.10">
    <property type="entry name" value="Cobalamin adenosyltransferase-like"/>
    <property type="match status" value="1"/>
</dbReference>
<dbReference type="Proteomes" id="UP000055590">
    <property type="component" value="Chromosome"/>
</dbReference>
<evidence type="ECO:0000256" key="15">
    <source>
        <dbReference type="RuleBase" id="RU366026"/>
    </source>
</evidence>
<evidence type="ECO:0000256" key="8">
    <source>
        <dbReference type="ARBA" id="ARBA00022741"/>
    </source>
</evidence>
<evidence type="ECO:0000256" key="2">
    <source>
        <dbReference type="ARBA" id="ARBA00005121"/>
    </source>
</evidence>
<organism evidence="17 18">
    <name type="scientific">Vulgatibacter incomptus</name>
    <dbReference type="NCBI Taxonomy" id="1391653"/>
    <lineage>
        <taxon>Bacteria</taxon>
        <taxon>Pseudomonadati</taxon>
        <taxon>Myxococcota</taxon>
        <taxon>Myxococcia</taxon>
        <taxon>Myxococcales</taxon>
        <taxon>Cystobacterineae</taxon>
        <taxon>Vulgatibacteraceae</taxon>
        <taxon>Vulgatibacter</taxon>
    </lineage>
</organism>
<evidence type="ECO:0000259" key="16">
    <source>
        <dbReference type="Pfam" id="PF01923"/>
    </source>
</evidence>
<dbReference type="FunFam" id="1.20.1200.10:FF:000003">
    <property type="entry name" value="ATP:cob(I)alamin adenosyltransferase"/>
    <property type="match status" value="1"/>
</dbReference>
<dbReference type="EMBL" id="CP012332">
    <property type="protein sequence ID" value="AKU90115.1"/>
    <property type="molecule type" value="Genomic_DNA"/>
</dbReference>
<keyword evidence="8 15" id="KW-0547">Nucleotide-binding</keyword>
<dbReference type="NCBIfam" id="TIGR00636">
    <property type="entry name" value="PduO_Nterm"/>
    <property type="match status" value="1"/>
</dbReference>
<comment type="similarity">
    <text evidence="3 15">Belongs to the Cob(I)alamin adenosyltransferase family.</text>
</comment>
<keyword evidence="6" id="KW-0963">Cytoplasm</keyword>
<evidence type="ECO:0000256" key="14">
    <source>
        <dbReference type="ARBA" id="ARBA00048692"/>
    </source>
</evidence>
<protein>
    <recommendedName>
        <fullName evidence="5 15">Corrinoid adenosyltransferase</fullName>
        <ecNumber evidence="4 15">2.5.1.17</ecNumber>
    </recommendedName>
    <alternativeName>
        <fullName evidence="10 15">Cob(II)alamin adenosyltransferase</fullName>
    </alternativeName>
    <alternativeName>
        <fullName evidence="12 15">Cob(II)yrinic acid a,c-diamide adenosyltransferase</fullName>
    </alternativeName>
    <alternativeName>
        <fullName evidence="11 15">Cobinamide/cobalamin adenosyltransferase</fullName>
    </alternativeName>
</protein>
<dbReference type="InterPro" id="IPR036451">
    <property type="entry name" value="CblAdoTrfase-like_sf"/>
</dbReference>
<feature type="domain" description="Cobalamin adenosyltransferase-like" evidence="16">
    <location>
        <begin position="5"/>
        <end position="169"/>
    </location>
</feature>
<dbReference type="EC" id="2.5.1.17" evidence="4 15"/>
<sequence>MTFHIYTKTGDKGQTGLFGGGRVRKDDPRVEAYGAVDELNAALGIAEAEIGDEAIKGWIKKIQDELFVVGAELSTPDPDAVKRQVVPVGPDQVSWMESTIDTIDAEVPPLRQFVLPGGHRGAAHLHLARTICRRAERRVLTFSDHAEVRTEVITYLNRLSDLLFMLARLVNHRSGIAEPVWNPPLRKG</sequence>
<evidence type="ECO:0000256" key="5">
    <source>
        <dbReference type="ARBA" id="ARBA00020963"/>
    </source>
</evidence>
<keyword evidence="7 15" id="KW-0808">Transferase</keyword>
<evidence type="ECO:0000313" key="17">
    <source>
        <dbReference type="EMBL" id="AKU90115.1"/>
    </source>
</evidence>
<evidence type="ECO:0000256" key="12">
    <source>
        <dbReference type="ARBA" id="ARBA00033354"/>
    </source>
</evidence>
<comment type="pathway">
    <text evidence="2 15">Cofactor biosynthesis; adenosylcobalamin biosynthesis; adenosylcobalamin from cob(II)yrinate a,c-diamide: step 2/7.</text>
</comment>
<accession>A0A0K1P9B8</accession>
<comment type="catalytic activity">
    <reaction evidence="14 15">
        <text>2 cob(II)alamin + reduced [electron-transfer flavoprotein] + 2 ATP = 2 adenosylcob(III)alamin + 2 triphosphate + oxidized [electron-transfer flavoprotein] + 3 H(+)</text>
        <dbReference type="Rhea" id="RHEA:28671"/>
        <dbReference type="Rhea" id="RHEA-COMP:10685"/>
        <dbReference type="Rhea" id="RHEA-COMP:10686"/>
        <dbReference type="ChEBI" id="CHEBI:15378"/>
        <dbReference type="ChEBI" id="CHEBI:16304"/>
        <dbReference type="ChEBI" id="CHEBI:18036"/>
        <dbReference type="ChEBI" id="CHEBI:18408"/>
        <dbReference type="ChEBI" id="CHEBI:30616"/>
        <dbReference type="ChEBI" id="CHEBI:57692"/>
        <dbReference type="ChEBI" id="CHEBI:58307"/>
        <dbReference type="EC" id="2.5.1.17"/>
    </reaction>
</comment>
<dbReference type="PANTHER" id="PTHR12213:SF0">
    <property type="entry name" value="CORRINOID ADENOSYLTRANSFERASE MMAB"/>
    <property type="match status" value="1"/>
</dbReference>